<organism evidence="1 2">
    <name type="scientific">Streptomyces naganishii JCM 4654</name>
    <dbReference type="NCBI Taxonomy" id="1306179"/>
    <lineage>
        <taxon>Bacteria</taxon>
        <taxon>Bacillati</taxon>
        <taxon>Actinomycetota</taxon>
        <taxon>Actinomycetes</taxon>
        <taxon>Kitasatosporales</taxon>
        <taxon>Streptomycetaceae</taxon>
        <taxon>Streptomyces</taxon>
    </lineage>
</organism>
<dbReference type="AlphaFoldDB" id="A0A918Y4V0"/>
<keyword evidence="2" id="KW-1185">Reference proteome</keyword>
<protein>
    <submittedName>
        <fullName evidence="1">Uncharacterized protein</fullName>
    </submittedName>
</protein>
<dbReference type="RefSeq" id="WP_190178644.1">
    <property type="nucleotide sequence ID" value="NZ_BMVF01000008.1"/>
</dbReference>
<accession>A0A918Y4V0</accession>
<gene>
    <name evidence="1" type="ORF">GCM10010508_33560</name>
</gene>
<name>A0A918Y4V0_9ACTN</name>
<evidence type="ECO:0000313" key="2">
    <source>
        <dbReference type="Proteomes" id="UP000608955"/>
    </source>
</evidence>
<comment type="caution">
    <text evidence="1">The sequence shown here is derived from an EMBL/GenBank/DDBJ whole genome shotgun (WGS) entry which is preliminary data.</text>
</comment>
<proteinExistence type="predicted"/>
<reference evidence="1" key="2">
    <citation type="submission" date="2020-09" db="EMBL/GenBank/DDBJ databases">
        <authorList>
            <person name="Sun Q."/>
            <person name="Ohkuma M."/>
        </authorList>
    </citation>
    <scope>NUCLEOTIDE SEQUENCE</scope>
    <source>
        <strain evidence="1">JCM 4654</strain>
    </source>
</reference>
<sequence length="236" mass="27148">MPHDMEKPERSEDLYRALGNEVNPARPILTGDVFESVPVLDLDGTTTIRTVMILDHPCSLRADGVKLTRRLLTAEVRRTTQGSWRQGYYNRMWLPAPFPAADGKTNPCAAFFDSCFHVSPEQLESGNRIACFNPLGINLMLQRRVKHFSRVTVQTYKFQEANLGVYEEADVIEEWCMEREDDGLKLDEASAECTRWLREKTGAQMRQDLLKDSQQRSIVRQQMRSALKELRKQSKP</sequence>
<reference evidence="1" key="1">
    <citation type="journal article" date="2014" name="Int. J. Syst. Evol. Microbiol.">
        <title>Complete genome sequence of Corynebacterium casei LMG S-19264T (=DSM 44701T), isolated from a smear-ripened cheese.</title>
        <authorList>
            <consortium name="US DOE Joint Genome Institute (JGI-PGF)"/>
            <person name="Walter F."/>
            <person name="Albersmeier A."/>
            <person name="Kalinowski J."/>
            <person name="Ruckert C."/>
        </authorList>
    </citation>
    <scope>NUCLEOTIDE SEQUENCE</scope>
    <source>
        <strain evidence="1">JCM 4654</strain>
    </source>
</reference>
<dbReference type="EMBL" id="BMVF01000008">
    <property type="protein sequence ID" value="GHD90117.1"/>
    <property type="molecule type" value="Genomic_DNA"/>
</dbReference>
<evidence type="ECO:0000313" key="1">
    <source>
        <dbReference type="EMBL" id="GHD90117.1"/>
    </source>
</evidence>
<dbReference type="Proteomes" id="UP000608955">
    <property type="component" value="Unassembled WGS sequence"/>
</dbReference>